<dbReference type="SMART" id="SM00448">
    <property type="entry name" value="REC"/>
    <property type="match status" value="1"/>
</dbReference>
<comment type="caution">
    <text evidence="3">The sequence shown here is derived from an EMBL/GenBank/DDBJ whole genome shotgun (WGS) entry which is preliminary data.</text>
</comment>
<proteinExistence type="predicted"/>
<dbReference type="InterPro" id="IPR011006">
    <property type="entry name" value="CheY-like_superfamily"/>
</dbReference>
<name>A0ABV6AU82_9DEIO</name>
<dbReference type="SUPFAM" id="SSF52172">
    <property type="entry name" value="CheY-like"/>
    <property type="match status" value="1"/>
</dbReference>
<evidence type="ECO:0000313" key="4">
    <source>
        <dbReference type="Proteomes" id="UP001589733"/>
    </source>
</evidence>
<evidence type="ECO:0000259" key="2">
    <source>
        <dbReference type="PROSITE" id="PS50110"/>
    </source>
</evidence>
<protein>
    <submittedName>
        <fullName evidence="3">Response regulator</fullName>
    </submittedName>
</protein>
<evidence type="ECO:0000256" key="1">
    <source>
        <dbReference type="PROSITE-ProRule" id="PRU00169"/>
    </source>
</evidence>
<reference evidence="3 4" key="1">
    <citation type="submission" date="2024-09" db="EMBL/GenBank/DDBJ databases">
        <authorList>
            <person name="Sun Q."/>
            <person name="Mori K."/>
        </authorList>
    </citation>
    <scope>NUCLEOTIDE SEQUENCE [LARGE SCALE GENOMIC DNA]</scope>
    <source>
        <strain evidence="3 4">JCM 13503</strain>
    </source>
</reference>
<dbReference type="PROSITE" id="PS50110">
    <property type="entry name" value="RESPONSE_REGULATORY"/>
    <property type="match status" value="1"/>
</dbReference>
<dbReference type="InterPro" id="IPR001789">
    <property type="entry name" value="Sig_transdc_resp-reg_receiver"/>
</dbReference>
<dbReference type="Gene3D" id="3.40.50.2300">
    <property type="match status" value="1"/>
</dbReference>
<gene>
    <name evidence="3" type="ORF">ACFFLM_03605</name>
</gene>
<dbReference type="RefSeq" id="WP_380005636.1">
    <property type="nucleotide sequence ID" value="NZ_JBHLYR010000011.1"/>
</dbReference>
<dbReference type="EMBL" id="JBHLYR010000011">
    <property type="protein sequence ID" value="MFB9991069.1"/>
    <property type="molecule type" value="Genomic_DNA"/>
</dbReference>
<dbReference type="Proteomes" id="UP001589733">
    <property type="component" value="Unassembled WGS sequence"/>
</dbReference>
<accession>A0ABV6AU82</accession>
<feature type="modified residue" description="4-aspartylphosphate" evidence="1">
    <location>
        <position position="63"/>
    </location>
</feature>
<dbReference type="PANTHER" id="PTHR44520:SF2">
    <property type="entry name" value="RESPONSE REGULATOR RCP1"/>
    <property type="match status" value="1"/>
</dbReference>
<dbReference type="PANTHER" id="PTHR44520">
    <property type="entry name" value="RESPONSE REGULATOR RCP1-RELATED"/>
    <property type="match status" value="1"/>
</dbReference>
<dbReference type="InterPro" id="IPR052893">
    <property type="entry name" value="TCS_response_regulator"/>
</dbReference>
<keyword evidence="4" id="KW-1185">Reference proteome</keyword>
<keyword evidence="1" id="KW-0597">Phosphoprotein</keyword>
<sequence length="145" mass="16636">MKSIEILLVEDNPADVLLTEEAFMEADFPHHLHVAKDGVEALRFLRREDQYAGKPTPDVILLDLNMPRMSGLEVLDILKLDQYLRNIPVIVLTTSRAESDIWRSYNLHANAYIPKPVTISEFVEVIKSFEMFWFSIVALSPKVKP</sequence>
<organism evidence="3 4">
    <name type="scientific">Deinococcus oregonensis</name>
    <dbReference type="NCBI Taxonomy" id="1805970"/>
    <lineage>
        <taxon>Bacteria</taxon>
        <taxon>Thermotogati</taxon>
        <taxon>Deinococcota</taxon>
        <taxon>Deinococci</taxon>
        <taxon>Deinococcales</taxon>
        <taxon>Deinococcaceae</taxon>
        <taxon>Deinococcus</taxon>
    </lineage>
</organism>
<feature type="domain" description="Response regulatory" evidence="2">
    <location>
        <begin position="5"/>
        <end position="130"/>
    </location>
</feature>
<dbReference type="CDD" id="cd17557">
    <property type="entry name" value="REC_Rcp-like"/>
    <property type="match status" value="1"/>
</dbReference>
<dbReference type="Pfam" id="PF00072">
    <property type="entry name" value="Response_reg"/>
    <property type="match status" value="1"/>
</dbReference>
<evidence type="ECO:0000313" key="3">
    <source>
        <dbReference type="EMBL" id="MFB9991069.1"/>
    </source>
</evidence>